<name>A0A2R5FAC9_9PROT</name>
<dbReference type="PROSITE" id="PS51186">
    <property type="entry name" value="GNAT"/>
    <property type="match status" value="1"/>
</dbReference>
<protein>
    <submittedName>
        <fullName evidence="4">GCN5 family acetyltransferase</fullName>
    </submittedName>
</protein>
<gene>
    <name evidence="4" type="ORF">NMK_1425</name>
</gene>
<evidence type="ECO:0000313" key="5">
    <source>
        <dbReference type="Proteomes" id="UP000245081"/>
    </source>
</evidence>
<dbReference type="AlphaFoldDB" id="A0A2R5FAC9"/>
<comment type="caution">
    <text evidence="4">The sequence shown here is derived from an EMBL/GenBank/DDBJ whole genome shotgun (WGS) entry which is preliminary data.</text>
</comment>
<dbReference type="InterPro" id="IPR050832">
    <property type="entry name" value="Bact_Acetyltransf"/>
</dbReference>
<evidence type="ECO:0000256" key="2">
    <source>
        <dbReference type="ARBA" id="ARBA00023315"/>
    </source>
</evidence>
<proteinExistence type="predicted"/>
<organism evidence="4 5">
    <name type="scientific">Novimethylophilus kurashikiensis</name>
    <dbReference type="NCBI Taxonomy" id="1825523"/>
    <lineage>
        <taxon>Bacteria</taxon>
        <taxon>Pseudomonadati</taxon>
        <taxon>Pseudomonadota</taxon>
        <taxon>Betaproteobacteria</taxon>
        <taxon>Nitrosomonadales</taxon>
        <taxon>Methylophilaceae</taxon>
        <taxon>Novimethylophilus</taxon>
    </lineage>
</organism>
<dbReference type="EMBL" id="BDOQ01000003">
    <property type="protein sequence ID" value="GBG13873.1"/>
    <property type="molecule type" value="Genomic_DNA"/>
</dbReference>
<dbReference type="InterPro" id="IPR000182">
    <property type="entry name" value="GNAT_dom"/>
</dbReference>
<reference evidence="4 5" key="1">
    <citation type="journal article" date="2018" name="Environ. Microbiol.">
        <title>Isolation and genomic characterization of Novimethylophilus kurashikiensis gen. nov. sp. nov., a new lanthanide-dependent methylotrophic species of Methylophilaceae.</title>
        <authorList>
            <person name="Lv H."/>
            <person name="Sahin N."/>
            <person name="Tani A."/>
        </authorList>
    </citation>
    <scope>NUCLEOTIDE SEQUENCE [LARGE SCALE GENOMIC DNA]</scope>
    <source>
        <strain evidence="4 5">La2-4</strain>
    </source>
</reference>
<dbReference type="SUPFAM" id="SSF55729">
    <property type="entry name" value="Acyl-CoA N-acyltransferases (Nat)"/>
    <property type="match status" value="1"/>
</dbReference>
<keyword evidence="5" id="KW-1185">Reference proteome</keyword>
<dbReference type="GO" id="GO:0016747">
    <property type="term" value="F:acyltransferase activity, transferring groups other than amino-acyl groups"/>
    <property type="evidence" value="ECO:0007669"/>
    <property type="project" value="InterPro"/>
</dbReference>
<keyword evidence="1 4" id="KW-0808">Transferase</keyword>
<dbReference type="PANTHER" id="PTHR43877">
    <property type="entry name" value="AMINOALKYLPHOSPHONATE N-ACETYLTRANSFERASE-RELATED-RELATED"/>
    <property type="match status" value="1"/>
</dbReference>
<dbReference type="InterPro" id="IPR016181">
    <property type="entry name" value="Acyl_CoA_acyltransferase"/>
</dbReference>
<accession>A0A2R5FAC9</accession>
<keyword evidence="2" id="KW-0012">Acyltransferase</keyword>
<dbReference type="Pfam" id="PF00583">
    <property type="entry name" value="Acetyltransf_1"/>
    <property type="match status" value="1"/>
</dbReference>
<dbReference type="OrthoDB" id="9789603at2"/>
<sequence length="152" mass="16947">MSCHTITDAIVDDIPALLPLLDSLFNIEQDFQPDRDKQARGLGRLIEASDRAVIKVAKTQEGRLIGMVSAQLVISTAEGAYSVWIEDMVIVEEYRAQGIGRQLLQAALDWAYDKGATRAQLLVDLDNTPAIGYYDHLGWESTRLGARRLYLK</sequence>
<evidence type="ECO:0000256" key="1">
    <source>
        <dbReference type="ARBA" id="ARBA00022679"/>
    </source>
</evidence>
<feature type="domain" description="N-acetyltransferase" evidence="3">
    <location>
        <begin position="4"/>
        <end position="152"/>
    </location>
</feature>
<dbReference type="RefSeq" id="WP_109015027.1">
    <property type="nucleotide sequence ID" value="NZ_BDOQ01000003.1"/>
</dbReference>
<evidence type="ECO:0000259" key="3">
    <source>
        <dbReference type="PROSITE" id="PS51186"/>
    </source>
</evidence>
<dbReference type="CDD" id="cd04301">
    <property type="entry name" value="NAT_SF"/>
    <property type="match status" value="1"/>
</dbReference>
<dbReference type="Proteomes" id="UP000245081">
    <property type="component" value="Unassembled WGS sequence"/>
</dbReference>
<dbReference type="Gene3D" id="3.40.630.30">
    <property type="match status" value="1"/>
</dbReference>
<evidence type="ECO:0000313" key="4">
    <source>
        <dbReference type="EMBL" id="GBG13873.1"/>
    </source>
</evidence>